<evidence type="ECO:0000313" key="2">
    <source>
        <dbReference type="Proteomes" id="UP001432166"/>
    </source>
</evidence>
<gene>
    <name evidence="1" type="ORF">OG288_24425</name>
</gene>
<name>A0ABZ1JII4_9ACTN</name>
<organism evidence="1 2">
    <name type="scientific">Streptomyces tauricus</name>
    <dbReference type="NCBI Taxonomy" id="68274"/>
    <lineage>
        <taxon>Bacteria</taxon>
        <taxon>Bacillati</taxon>
        <taxon>Actinomycetota</taxon>
        <taxon>Actinomycetes</taxon>
        <taxon>Kitasatosporales</taxon>
        <taxon>Streptomycetaceae</taxon>
        <taxon>Streptomyces</taxon>
        <taxon>Streptomyces aurantiacus group</taxon>
    </lineage>
</organism>
<evidence type="ECO:0000313" key="1">
    <source>
        <dbReference type="EMBL" id="WTP51175.1"/>
    </source>
</evidence>
<dbReference type="EMBL" id="CP108133">
    <property type="protein sequence ID" value="WTP51175.1"/>
    <property type="molecule type" value="Genomic_DNA"/>
</dbReference>
<keyword evidence="2" id="KW-1185">Reference proteome</keyword>
<dbReference type="RefSeq" id="WP_328938312.1">
    <property type="nucleotide sequence ID" value="NZ_CP108133.1"/>
</dbReference>
<protein>
    <submittedName>
        <fullName evidence="1">Uncharacterized protein</fullName>
    </submittedName>
</protein>
<dbReference type="Proteomes" id="UP001432166">
    <property type="component" value="Chromosome"/>
</dbReference>
<proteinExistence type="predicted"/>
<reference evidence="1" key="1">
    <citation type="submission" date="2022-10" db="EMBL/GenBank/DDBJ databases">
        <title>The complete genomes of actinobacterial strains from the NBC collection.</title>
        <authorList>
            <person name="Joergensen T.S."/>
            <person name="Alvarez Arevalo M."/>
            <person name="Sterndorff E.B."/>
            <person name="Faurdal D."/>
            <person name="Vuksanovic O."/>
            <person name="Mourched A.-S."/>
            <person name="Charusanti P."/>
            <person name="Shaw S."/>
            <person name="Blin K."/>
            <person name="Weber T."/>
        </authorList>
    </citation>
    <scope>NUCLEOTIDE SEQUENCE</scope>
    <source>
        <strain evidence="1">NBC_00189</strain>
    </source>
</reference>
<sequence>MAIPREVYQRGHCVTMWNPGSDGYRGRDVVPYGTALTVDSPLGVLTLGTARLPVGPKARLQS</sequence>
<accession>A0ABZ1JII4</accession>